<feature type="transmembrane region" description="Helical" evidence="7">
    <location>
        <begin position="194"/>
        <end position="212"/>
    </location>
</feature>
<evidence type="ECO:0000256" key="1">
    <source>
        <dbReference type="ARBA" id="ARBA00004651"/>
    </source>
</evidence>
<dbReference type="EMBL" id="JBIQWL010000001">
    <property type="protein sequence ID" value="MFH8249165.1"/>
    <property type="molecule type" value="Genomic_DNA"/>
</dbReference>
<evidence type="ECO:0000256" key="3">
    <source>
        <dbReference type="ARBA" id="ARBA00022692"/>
    </source>
</evidence>
<keyword evidence="4" id="KW-0378">Hydrolase</keyword>
<dbReference type="InterPro" id="IPR000326">
    <property type="entry name" value="PAP2/HPO"/>
</dbReference>
<dbReference type="InterPro" id="IPR036938">
    <property type="entry name" value="PAP2/HPO_sf"/>
</dbReference>
<keyword evidence="2" id="KW-1003">Cell membrane</keyword>
<comment type="subcellular location">
    <subcellularLocation>
        <location evidence="1">Cell membrane</location>
        <topology evidence="1">Multi-pass membrane protein</topology>
    </subcellularLocation>
</comment>
<protein>
    <submittedName>
        <fullName evidence="9">Phosphatase PAP2 family protein</fullName>
    </submittedName>
</protein>
<keyword evidence="3 7" id="KW-0812">Transmembrane</keyword>
<organism evidence="9 10">
    <name type="scientific">Microbacterium alkaliflavum</name>
    <dbReference type="NCBI Taxonomy" id="3248839"/>
    <lineage>
        <taxon>Bacteria</taxon>
        <taxon>Bacillati</taxon>
        <taxon>Actinomycetota</taxon>
        <taxon>Actinomycetes</taxon>
        <taxon>Micrococcales</taxon>
        <taxon>Microbacteriaceae</taxon>
        <taxon>Microbacterium</taxon>
    </lineage>
</organism>
<gene>
    <name evidence="9" type="ORF">ACH3VR_02200</name>
</gene>
<dbReference type="Proteomes" id="UP001610861">
    <property type="component" value="Unassembled WGS sequence"/>
</dbReference>
<evidence type="ECO:0000256" key="2">
    <source>
        <dbReference type="ARBA" id="ARBA00022475"/>
    </source>
</evidence>
<keyword evidence="10" id="KW-1185">Reference proteome</keyword>
<feature type="transmembrane region" description="Helical" evidence="7">
    <location>
        <begin position="162"/>
        <end position="182"/>
    </location>
</feature>
<evidence type="ECO:0000313" key="9">
    <source>
        <dbReference type="EMBL" id="MFH8249165.1"/>
    </source>
</evidence>
<feature type="transmembrane region" description="Helical" evidence="7">
    <location>
        <begin position="78"/>
        <end position="96"/>
    </location>
</feature>
<dbReference type="Gene3D" id="1.20.144.10">
    <property type="entry name" value="Phosphatidic acid phosphatase type 2/haloperoxidase"/>
    <property type="match status" value="1"/>
</dbReference>
<dbReference type="PANTHER" id="PTHR14969">
    <property type="entry name" value="SPHINGOSINE-1-PHOSPHATE PHOSPHOHYDROLASE"/>
    <property type="match status" value="1"/>
</dbReference>
<dbReference type="PANTHER" id="PTHR14969:SF62">
    <property type="entry name" value="DECAPRENYLPHOSPHORYL-5-PHOSPHORIBOSE PHOSPHATASE RV3807C-RELATED"/>
    <property type="match status" value="1"/>
</dbReference>
<proteinExistence type="predicted"/>
<dbReference type="Pfam" id="PF01569">
    <property type="entry name" value="PAP2"/>
    <property type="match status" value="1"/>
</dbReference>
<evidence type="ECO:0000256" key="4">
    <source>
        <dbReference type="ARBA" id="ARBA00022801"/>
    </source>
</evidence>
<evidence type="ECO:0000256" key="6">
    <source>
        <dbReference type="ARBA" id="ARBA00023136"/>
    </source>
</evidence>
<evidence type="ECO:0000313" key="10">
    <source>
        <dbReference type="Proteomes" id="UP001610861"/>
    </source>
</evidence>
<evidence type="ECO:0000256" key="7">
    <source>
        <dbReference type="SAM" id="Phobius"/>
    </source>
</evidence>
<reference evidence="9 10" key="1">
    <citation type="submission" date="2024-09" db="EMBL/GenBank/DDBJ databases">
        <authorList>
            <person name="Pan X."/>
        </authorList>
    </citation>
    <scope>NUCLEOTIDE SEQUENCE [LARGE SCALE GENOMIC DNA]</scope>
    <source>
        <strain evidence="9 10">B2969</strain>
    </source>
</reference>
<name>A0ABW7Q363_9MICO</name>
<keyword evidence="6 7" id="KW-0472">Membrane</keyword>
<sequence length="228" mass="24310">MEDVKAVATGIQTARLPRGRLLVIGLVLIAASTALGAWILVRGTPPFAVDVWWNDLLLSWGSSFMLGFSLVMNFLGGGWVGVFAVPLAITLTLVFLRRPWSAAYFVASSVASALLVQLLKHTFGRARPEDIQVVSDYGSYPSGHVANAATIATAVAIVFPRLVVFIGGAVYVLLMALSRTYLHAHWLSDTLGGAMAGAGVALVLAAIFIGLVRREPVPRVTVPKETNR</sequence>
<evidence type="ECO:0000259" key="8">
    <source>
        <dbReference type="SMART" id="SM00014"/>
    </source>
</evidence>
<dbReference type="RefSeq" id="WP_396639110.1">
    <property type="nucleotide sequence ID" value="NZ_JBIQWL010000001.1"/>
</dbReference>
<evidence type="ECO:0000256" key="5">
    <source>
        <dbReference type="ARBA" id="ARBA00022989"/>
    </source>
</evidence>
<accession>A0ABW7Q363</accession>
<keyword evidence="5 7" id="KW-1133">Transmembrane helix</keyword>
<comment type="caution">
    <text evidence="9">The sequence shown here is derived from an EMBL/GenBank/DDBJ whole genome shotgun (WGS) entry which is preliminary data.</text>
</comment>
<dbReference type="SUPFAM" id="SSF48317">
    <property type="entry name" value="Acid phosphatase/Vanadium-dependent haloperoxidase"/>
    <property type="match status" value="1"/>
</dbReference>
<dbReference type="SMART" id="SM00014">
    <property type="entry name" value="acidPPc"/>
    <property type="match status" value="1"/>
</dbReference>
<feature type="domain" description="Phosphatidic acid phosphatase type 2/haloperoxidase" evidence="8">
    <location>
        <begin position="103"/>
        <end position="205"/>
    </location>
</feature>
<feature type="transmembrane region" description="Helical" evidence="7">
    <location>
        <begin position="21"/>
        <end position="40"/>
    </location>
</feature>